<dbReference type="Gene3D" id="2.170.130.10">
    <property type="entry name" value="TonB-dependent receptor, plug domain"/>
    <property type="match status" value="1"/>
</dbReference>
<dbReference type="EMBL" id="NCEQ01000001">
    <property type="protein sequence ID" value="OYX58951.1"/>
    <property type="molecule type" value="Genomic_DNA"/>
</dbReference>
<keyword evidence="6" id="KW-0675">Receptor</keyword>
<dbReference type="InterPro" id="IPR012910">
    <property type="entry name" value="Plug_dom"/>
</dbReference>
<evidence type="ECO:0000256" key="3">
    <source>
        <dbReference type="ARBA" id="ARBA00023237"/>
    </source>
</evidence>
<evidence type="ECO:0000256" key="2">
    <source>
        <dbReference type="ARBA" id="ARBA00023136"/>
    </source>
</evidence>
<dbReference type="InterPro" id="IPR010104">
    <property type="entry name" value="TonB_rcpt_bac"/>
</dbReference>
<keyword evidence="2" id="KW-0472">Membrane</keyword>
<dbReference type="SUPFAM" id="SSF56935">
    <property type="entry name" value="Porins"/>
    <property type="match status" value="1"/>
</dbReference>
<protein>
    <submittedName>
        <fullName evidence="6">TonB-dependent receptor</fullName>
    </submittedName>
</protein>
<dbReference type="Gene3D" id="2.40.170.20">
    <property type="entry name" value="TonB-dependent receptor, beta-barrel domain"/>
    <property type="match status" value="1"/>
</dbReference>
<evidence type="ECO:0000256" key="4">
    <source>
        <dbReference type="SAM" id="SignalP"/>
    </source>
</evidence>
<feature type="chain" id="PRO_5012446396" evidence="4">
    <location>
        <begin position="32"/>
        <end position="927"/>
    </location>
</feature>
<dbReference type="PANTHER" id="PTHR40980:SF3">
    <property type="entry name" value="TONB-DEPENDENT RECEPTOR-LIKE BETA-BARREL DOMAIN-CONTAINING PROTEIN"/>
    <property type="match status" value="1"/>
</dbReference>
<gene>
    <name evidence="6" type="ORF">B7Y86_00520</name>
</gene>
<evidence type="ECO:0000259" key="5">
    <source>
        <dbReference type="Pfam" id="PF07715"/>
    </source>
</evidence>
<feature type="domain" description="TonB-dependent receptor plug" evidence="5">
    <location>
        <begin position="64"/>
        <end position="165"/>
    </location>
</feature>
<dbReference type="NCBIfam" id="TIGR01782">
    <property type="entry name" value="TonB-Xanth-Caul"/>
    <property type="match status" value="1"/>
</dbReference>
<proteinExistence type="predicted"/>
<organism evidence="6 7">
    <name type="scientific">Brevundimonas subvibrioides</name>
    <dbReference type="NCBI Taxonomy" id="74313"/>
    <lineage>
        <taxon>Bacteria</taxon>
        <taxon>Pseudomonadati</taxon>
        <taxon>Pseudomonadota</taxon>
        <taxon>Alphaproteobacteria</taxon>
        <taxon>Caulobacterales</taxon>
        <taxon>Caulobacteraceae</taxon>
        <taxon>Brevundimonas</taxon>
    </lineage>
</organism>
<keyword evidence="4" id="KW-0732">Signal</keyword>
<dbReference type="AlphaFoldDB" id="A0A258HPR5"/>
<name>A0A258HPR5_9CAUL</name>
<dbReference type="Pfam" id="PF07715">
    <property type="entry name" value="Plug"/>
    <property type="match status" value="1"/>
</dbReference>
<feature type="signal peptide" evidence="4">
    <location>
        <begin position="1"/>
        <end position="31"/>
    </location>
</feature>
<comment type="subcellular location">
    <subcellularLocation>
        <location evidence="1">Cell outer membrane</location>
    </subcellularLocation>
</comment>
<accession>A0A258HPR5</accession>
<evidence type="ECO:0000313" key="6">
    <source>
        <dbReference type="EMBL" id="OYX58951.1"/>
    </source>
</evidence>
<dbReference type="GO" id="GO:0009279">
    <property type="term" value="C:cell outer membrane"/>
    <property type="evidence" value="ECO:0007669"/>
    <property type="project" value="UniProtKB-SubCell"/>
</dbReference>
<dbReference type="InterPro" id="IPR036942">
    <property type="entry name" value="Beta-barrel_TonB_sf"/>
</dbReference>
<dbReference type="Proteomes" id="UP000216147">
    <property type="component" value="Unassembled WGS sequence"/>
</dbReference>
<evidence type="ECO:0000256" key="1">
    <source>
        <dbReference type="ARBA" id="ARBA00004442"/>
    </source>
</evidence>
<evidence type="ECO:0000313" key="7">
    <source>
        <dbReference type="Proteomes" id="UP000216147"/>
    </source>
</evidence>
<keyword evidence="3" id="KW-0998">Cell outer membrane</keyword>
<sequence length="927" mass="100063">MRNRFNTRAHLMAGGAASVLAMLVITGGAQAQTTPQDDDATQVEEVIVTGIRGSIASSIAAKARNTSIVEVITAEDIGKLPDVSIAESLARLPGLTVQRLDGRGQLISIRGLGPDFTTALLNGREQVTTGDNRGVEFDQYPSELLSGVTIYKTPDAQLIGQGLAGTVDLQTIRPLAYGRRAIAANVRYEQNDIGALNSGTEDSGVRYSVSYIDQFADDTIGVALGYAHITSPYQSERYNAWGYPTTGTGAFVIGGVKPYVMSSELERDGFMGTLEFRPNDRFHSTIDGFYSEFQNTQILRGIEFPLAWGGSSGSCGTPQVQTPTCRPGPALQTGATVANGFVTAATFNNVKGVIRNDVNTRDSNITSLGWNTVFDATDDWSFMADLSYSKVEREDVVLETYAGTGRDVAGALDTLGFRLDENNVPVFTRNLNYADPNLIRLTSPQGWGGDIIPGGQDGYLNNPSIDDELKAVRLEARHQFNGEGPFSSIKFGVNISEREKTFVNDQFFLGVPGGASPVVPTAFLLPATQLTYLGLGGVLSYDALGLVNSGFYNRVRNPNADVRSGNWEVTEKVNTAYVQLNIDHMLGSVPLTGNIGLQYIGTDQSSNGFAASGSGASTVSRAVSGGREYEEFLPSTNFILQVQDDMFLRFAAARTLARTRMDDMRASRNFNFNVTNNTPAARPDLNSPWSGSGGNPDLMPTIANVYDISFEKYFADRQGYVSIAGFYKDLETFVFTRNQIFDFSGYPSGSVVPVINQGVVSAPDNGEGGYISGVEFALSMPFDIVHPALEGFGMQASVSQTSSEIKPDGQAATALPGLSETVANLTVYYEANGFQARVSNRYRSDFLGEVAGFGNGRTLRSVAAENVVDAQVGYEFQSGVLEGASVLFQVNNLTDEPFQTFQNGDERQVIDYQTYGRTFLIGVNYKY</sequence>
<dbReference type="InterPro" id="IPR037066">
    <property type="entry name" value="Plug_dom_sf"/>
</dbReference>
<comment type="caution">
    <text evidence="6">The sequence shown here is derived from an EMBL/GenBank/DDBJ whole genome shotgun (WGS) entry which is preliminary data.</text>
</comment>
<reference evidence="6 7" key="1">
    <citation type="submission" date="2017-03" db="EMBL/GenBank/DDBJ databases">
        <title>Lifting the veil on microbial sulfur biogeochemistry in mining wastewaters.</title>
        <authorList>
            <person name="Kantor R.S."/>
            <person name="Colenbrander Nelson T."/>
            <person name="Marshall S."/>
            <person name="Bennett D."/>
            <person name="Apte S."/>
            <person name="Camacho D."/>
            <person name="Thomas B.C."/>
            <person name="Warren L.A."/>
            <person name="Banfield J.F."/>
        </authorList>
    </citation>
    <scope>NUCLEOTIDE SEQUENCE [LARGE SCALE GENOMIC DNA]</scope>
    <source>
        <strain evidence="6">32-68-21</strain>
    </source>
</reference>
<dbReference type="PANTHER" id="PTHR40980">
    <property type="entry name" value="PLUG DOMAIN-CONTAINING PROTEIN"/>
    <property type="match status" value="1"/>
</dbReference>
<dbReference type="CDD" id="cd01347">
    <property type="entry name" value="ligand_gated_channel"/>
    <property type="match status" value="1"/>
</dbReference>